<keyword evidence="12" id="KW-1185">Reference proteome</keyword>
<dbReference type="GO" id="GO:0008237">
    <property type="term" value="F:metallopeptidase activity"/>
    <property type="evidence" value="ECO:0007669"/>
    <property type="project" value="UniProtKB-KW"/>
</dbReference>
<evidence type="ECO:0000256" key="8">
    <source>
        <dbReference type="ARBA" id="ARBA00023049"/>
    </source>
</evidence>
<evidence type="ECO:0000256" key="4">
    <source>
        <dbReference type="ARBA" id="ARBA00022723"/>
    </source>
</evidence>
<dbReference type="AlphaFoldDB" id="A0A395M4H8"/>
<keyword evidence="5" id="KW-0732">Signal</keyword>
<comment type="caution">
    <text evidence="11">The sequence shown here is derived from an EMBL/GenBank/DDBJ whole genome shotgun (WGS) entry which is preliminary data.</text>
</comment>
<evidence type="ECO:0000313" key="11">
    <source>
        <dbReference type="EMBL" id="RFN41159.1"/>
    </source>
</evidence>
<dbReference type="SUPFAM" id="SSF55486">
    <property type="entry name" value="Metalloproteases ('zincins'), catalytic domain"/>
    <property type="match status" value="1"/>
</dbReference>
<keyword evidence="3 11" id="KW-0645">Protease</keyword>
<evidence type="ECO:0000256" key="1">
    <source>
        <dbReference type="ARBA" id="ARBA00003174"/>
    </source>
</evidence>
<organism evidence="11 12">
    <name type="scientific">Fusarium flagelliforme</name>
    <dbReference type="NCBI Taxonomy" id="2675880"/>
    <lineage>
        <taxon>Eukaryota</taxon>
        <taxon>Fungi</taxon>
        <taxon>Dikarya</taxon>
        <taxon>Ascomycota</taxon>
        <taxon>Pezizomycotina</taxon>
        <taxon>Sordariomycetes</taxon>
        <taxon>Hypocreomycetidae</taxon>
        <taxon>Hypocreales</taxon>
        <taxon>Nectriaceae</taxon>
        <taxon>Fusarium</taxon>
        <taxon>Fusarium incarnatum-equiseti species complex</taxon>
    </lineage>
</organism>
<dbReference type="Pfam" id="PF05572">
    <property type="entry name" value="Peptidase_M43"/>
    <property type="match status" value="1"/>
</dbReference>
<keyword evidence="4" id="KW-0479">Metal-binding</keyword>
<dbReference type="InterPro" id="IPR024079">
    <property type="entry name" value="MetalloPept_cat_dom_sf"/>
</dbReference>
<evidence type="ECO:0000256" key="5">
    <source>
        <dbReference type="ARBA" id="ARBA00022729"/>
    </source>
</evidence>
<dbReference type="EMBL" id="PXXK01000894">
    <property type="protein sequence ID" value="RFN41159.1"/>
    <property type="molecule type" value="Genomic_DNA"/>
</dbReference>
<feature type="domain" description="Peptidase M43 pregnancy-associated plasma-A" evidence="10">
    <location>
        <begin position="121"/>
        <end position="205"/>
    </location>
</feature>
<dbReference type="GO" id="GO:0006508">
    <property type="term" value="P:proteolysis"/>
    <property type="evidence" value="ECO:0007669"/>
    <property type="project" value="UniProtKB-KW"/>
</dbReference>
<dbReference type="GO" id="GO:0046872">
    <property type="term" value="F:metal ion binding"/>
    <property type="evidence" value="ECO:0007669"/>
    <property type="project" value="UniProtKB-KW"/>
</dbReference>
<proteinExistence type="inferred from homology"/>
<comment type="function">
    <text evidence="1">Secreted metalloproteinase that allows assimilation of proteinaceous substrates.</text>
</comment>
<dbReference type="PANTHER" id="PTHR47466">
    <property type="match status" value="1"/>
</dbReference>
<evidence type="ECO:0000313" key="12">
    <source>
        <dbReference type="Proteomes" id="UP000265631"/>
    </source>
</evidence>
<gene>
    <name evidence="11" type="ORF">FIE12Z_13000</name>
</gene>
<evidence type="ECO:0000256" key="7">
    <source>
        <dbReference type="ARBA" id="ARBA00022833"/>
    </source>
</evidence>
<feature type="non-terminal residue" evidence="11">
    <location>
        <position position="469"/>
    </location>
</feature>
<keyword evidence="6" id="KW-0378">Hydrolase</keyword>
<reference evidence="11 12" key="1">
    <citation type="journal article" date="2018" name="PLoS Pathog.">
        <title>Evolution of structural diversity of trichothecenes, a family of toxins produced by plant pathogenic and entomopathogenic fungi.</title>
        <authorList>
            <person name="Proctor R.H."/>
            <person name="McCormick S.P."/>
            <person name="Kim H.S."/>
            <person name="Cardoza R.E."/>
            <person name="Stanley A.M."/>
            <person name="Lindo L."/>
            <person name="Kelly A."/>
            <person name="Brown D.W."/>
            <person name="Lee T."/>
            <person name="Vaughan M.M."/>
            <person name="Alexander N.J."/>
            <person name="Busman M."/>
            <person name="Gutierrez S."/>
        </authorList>
    </citation>
    <scope>NUCLEOTIDE SEQUENCE [LARGE SCALE GENOMIC DNA]</scope>
    <source>
        <strain evidence="11 12">NRRL 13405</strain>
    </source>
</reference>
<protein>
    <submittedName>
        <fullName evidence="11">Metalloprotease 1</fullName>
    </submittedName>
</protein>
<evidence type="ECO:0000256" key="6">
    <source>
        <dbReference type="ARBA" id="ARBA00022801"/>
    </source>
</evidence>
<dbReference type="PANTHER" id="PTHR47466:SF1">
    <property type="entry name" value="METALLOPROTEASE MEP1 (AFU_ORTHOLOGUE AFUA_1G07730)-RELATED"/>
    <property type="match status" value="1"/>
</dbReference>
<evidence type="ECO:0000256" key="3">
    <source>
        <dbReference type="ARBA" id="ARBA00022670"/>
    </source>
</evidence>
<comment type="similarity">
    <text evidence="2">Belongs to the peptidase M43B family.</text>
</comment>
<keyword evidence="8 11" id="KW-0482">Metalloprotease</keyword>
<keyword evidence="9" id="KW-1015">Disulfide bond</keyword>
<sequence length="469" mass="51545">MRVTNEAFKPLGISFFISSLSYHIGREWERFTHNKNEVEGDYFSYSQRIKAENRYGGNDEVNIWIVEKIDDATCKGKSFSWTDGYCTMGRNVNTAGHVVDGCAITIGSLPNVTWRYDSPGDGSTLTHELGHWFDLDHIFPEEEDAGCTGESDLIEDTFQFPRDKNMFKAEQPRCCSTKSGNKLEWSLCADGSTYNVTNYMSYSRIKGKIIPGNDPGTMPWTTEQRVHMFSSYFTHRRAAPKKVKITCNDYPVFFEEPAAKVKARASALGERSLSGFALRGPKLLKQGNRLLEQLIKRCSSPTDPNRVEAINIYTGEVVTCDKDGNCQSPSTGPRCPDGTSPPCRLDNHCLGGSQPPCKEVCSDGTGPPCTDNGGSTCPDGLLSSCLGGGVDGEKPGNTNAIKRPVCPAGCKVHDNKCDKTTAPTCIFPDPRVPNPRGACACRPGFKASGYKDTDTANQWRLPIPGQEHR</sequence>
<dbReference type="Proteomes" id="UP000265631">
    <property type="component" value="Unassembled WGS sequence"/>
</dbReference>
<keyword evidence="7" id="KW-0862">Zinc</keyword>
<accession>A0A395M4H8</accession>
<dbReference type="STRING" id="2594813.A0A395M4H8"/>
<dbReference type="Gene3D" id="3.40.390.10">
    <property type="entry name" value="Collagenase (Catalytic Domain)"/>
    <property type="match status" value="1"/>
</dbReference>
<evidence type="ECO:0000259" key="10">
    <source>
        <dbReference type="Pfam" id="PF05572"/>
    </source>
</evidence>
<evidence type="ECO:0000256" key="2">
    <source>
        <dbReference type="ARBA" id="ARBA00008721"/>
    </source>
</evidence>
<evidence type="ECO:0000256" key="9">
    <source>
        <dbReference type="ARBA" id="ARBA00023157"/>
    </source>
</evidence>
<name>A0A395M4H8_9HYPO</name>
<dbReference type="InterPro" id="IPR008754">
    <property type="entry name" value="Peptidase_M43"/>
</dbReference>